<dbReference type="GO" id="GO:0009328">
    <property type="term" value="C:phenylalanine-tRNA ligase complex"/>
    <property type="evidence" value="ECO:0007669"/>
    <property type="project" value="TreeGrafter"/>
</dbReference>
<evidence type="ECO:0000256" key="12">
    <source>
        <dbReference type="ARBA" id="ARBA00022917"/>
    </source>
</evidence>
<dbReference type="HAMAP" id="MF_00283">
    <property type="entry name" value="Phe_tRNA_synth_beta1"/>
    <property type="match status" value="1"/>
</dbReference>
<dbReference type="InterPro" id="IPR002547">
    <property type="entry name" value="tRNA-bd_dom"/>
</dbReference>
<evidence type="ECO:0000259" key="17">
    <source>
        <dbReference type="PROSITE" id="PS50886"/>
    </source>
</evidence>
<dbReference type="Pfam" id="PF03483">
    <property type="entry name" value="B3_4"/>
    <property type="match status" value="1"/>
</dbReference>
<dbReference type="GO" id="GO:0004826">
    <property type="term" value="F:phenylalanine-tRNA ligase activity"/>
    <property type="evidence" value="ECO:0007669"/>
    <property type="project" value="UniProtKB-UniRule"/>
</dbReference>
<dbReference type="InterPro" id="IPR041616">
    <property type="entry name" value="PheRS_beta_core"/>
</dbReference>
<dbReference type="FunFam" id="3.50.40.10:FF:000001">
    <property type="entry name" value="Phenylalanine--tRNA ligase beta subunit"/>
    <property type="match status" value="1"/>
</dbReference>
<feature type="domain" description="TRNA-binding" evidence="17">
    <location>
        <begin position="39"/>
        <end position="147"/>
    </location>
</feature>
<evidence type="ECO:0000256" key="8">
    <source>
        <dbReference type="ARBA" id="ARBA00022741"/>
    </source>
</evidence>
<evidence type="ECO:0000256" key="9">
    <source>
        <dbReference type="ARBA" id="ARBA00022840"/>
    </source>
</evidence>
<dbReference type="PANTHER" id="PTHR10947:SF0">
    <property type="entry name" value="PHENYLALANINE--TRNA LIGASE BETA SUBUNIT"/>
    <property type="match status" value="1"/>
</dbReference>
<dbReference type="PROSITE" id="PS51447">
    <property type="entry name" value="FDX_ACB"/>
    <property type="match status" value="1"/>
</dbReference>
<dbReference type="NCBIfam" id="TIGR00472">
    <property type="entry name" value="pheT_bact"/>
    <property type="match status" value="1"/>
</dbReference>
<dbReference type="SUPFAM" id="SSF55681">
    <property type="entry name" value="Class II aaRS and biotin synthetases"/>
    <property type="match status" value="1"/>
</dbReference>
<proteinExistence type="inferred from homology"/>
<protein>
    <recommendedName>
        <fullName evidence="15">Phenylalanine--tRNA ligase beta subunit</fullName>
        <ecNumber evidence="15">6.1.1.20</ecNumber>
    </recommendedName>
    <alternativeName>
        <fullName evidence="15">Phenylalanyl-tRNA synthetase beta subunit</fullName>
        <shortName evidence="15">PheRS</shortName>
    </alternativeName>
</protein>
<comment type="cofactor">
    <cofactor evidence="15">
        <name>Mg(2+)</name>
        <dbReference type="ChEBI" id="CHEBI:18420"/>
    </cofactor>
    <text evidence="15">Binds 2 magnesium ions per tetramer.</text>
</comment>
<keyword evidence="9 15" id="KW-0067">ATP-binding</keyword>
<evidence type="ECO:0000256" key="15">
    <source>
        <dbReference type="HAMAP-Rule" id="MF_00283"/>
    </source>
</evidence>
<dbReference type="CDD" id="cd00769">
    <property type="entry name" value="PheRS_beta_core"/>
    <property type="match status" value="1"/>
</dbReference>
<dbReference type="Gene3D" id="2.40.50.140">
    <property type="entry name" value="Nucleic acid-binding proteins"/>
    <property type="match status" value="1"/>
</dbReference>
<evidence type="ECO:0000256" key="1">
    <source>
        <dbReference type="ARBA" id="ARBA00004496"/>
    </source>
</evidence>
<keyword evidence="11 16" id="KW-0694">RNA-binding</keyword>
<dbReference type="Pfam" id="PF03147">
    <property type="entry name" value="FDX-ACB"/>
    <property type="match status" value="1"/>
</dbReference>
<dbReference type="SMART" id="SM00874">
    <property type="entry name" value="B5"/>
    <property type="match status" value="1"/>
</dbReference>
<dbReference type="EC" id="6.1.1.20" evidence="15"/>
<evidence type="ECO:0000313" key="20">
    <source>
        <dbReference type="EMBL" id="QJA06798.1"/>
    </source>
</evidence>
<dbReference type="InterPro" id="IPR033714">
    <property type="entry name" value="tRNA_bind_bactPheRS"/>
</dbReference>
<dbReference type="InterPro" id="IPR005146">
    <property type="entry name" value="B3/B4_tRNA-bd"/>
</dbReference>
<keyword evidence="21" id="KW-1185">Reference proteome</keyword>
<dbReference type="KEGG" id="tmai:FVE67_08355"/>
<dbReference type="InterPro" id="IPR005121">
    <property type="entry name" value="Fdx_antiC-bd"/>
</dbReference>
<dbReference type="RefSeq" id="WP_168720151.1">
    <property type="nucleotide sequence ID" value="NZ_CP042909.1"/>
</dbReference>
<evidence type="ECO:0000256" key="11">
    <source>
        <dbReference type="ARBA" id="ARBA00022884"/>
    </source>
</evidence>
<organism evidence="20 21">
    <name type="scientific">Thermosulfurimonas marina</name>
    <dbReference type="NCBI Taxonomy" id="2047767"/>
    <lineage>
        <taxon>Bacteria</taxon>
        <taxon>Pseudomonadati</taxon>
        <taxon>Thermodesulfobacteriota</taxon>
        <taxon>Thermodesulfobacteria</taxon>
        <taxon>Thermodesulfobacteriales</taxon>
        <taxon>Thermodesulfobacteriaceae</taxon>
        <taxon>Thermosulfurimonas</taxon>
    </lineage>
</organism>
<dbReference type="SUPFAM" id="SSF56037">
    <property type="entry name" value="PheT/TilS domain"/>
    <property type="match status" value="1"/>
</dbReference>
<dbReference type="InterPro" id="IPR012340">
    <property type="entry name" value="NA-bd_OB-fold"/>
</dbReference>
<dbReference type="Gene3D" id="3.30.70.380">
    <property type="entry name" value="Ferrodoxin-fold anticodon-binding domain"/>
    <property type="match status" value="1"/>
</dbReference>
<feature type="binding site" evidence="15">
    <location>
        <position position="463"/>
    </location>
    <ligand>
        <name>Mg(2+)</name>
        <dbReference type="ChEBI" id="CHEBI:18420"/>
        <note>shared with alpha subunit</note>
    </ligand>
</feature>
<feature type="domain" description="B5" evidence="19">
    <location>
        <begin position="400"/>
        <end position="475"/>
    </location>
</feature>
<evidence type="ECO:0000259" key="18">
    <source>
        <dbReference type="PROSITE" id="PS51447"/>
    </source>
</evidence>
<name>A0A6H1WUD4_9BACT</name>
<accession>A0A6H1WUD4</accession>
<evidence type="ECO:0000256" key="3">
    <source>
        <dbReference type="ARBA" id="ARBA00011209"/>
    </source>
</evidence>
<dbReference type="Gene3D" id="3.50.40.10">
    <property type="entry name" value="Phenylalanyl-trna Synthetase, Chain B, domain 3"/>
    <property type="match status" value="1"/>
</dbReference>
<comment type="subunit">
    <text evidence="3 15">Tetramer of two alpha and two beta subunits.</text>
</comment>
<dbReference type="SMART" id="SM00896">
    <property type="entry name" value="FDX-ACB"/>
    <property type="match status" value="1"/>
</dbReference>
<evidence type="ECO:0000256" key="10">
    <source>
        <dbReference type="ARBA" id="ARBA00022842"/>
    </source>
</evidence>
<dbReference type="InterPro" id="IPR020825">
    <property type="entry name" value="Phe-tRNA_synthase-like_B3/B4"/>
</dbReference>
<evidence type="ECO:0000256" key="13">
    <source>
        <dbReference type="ARBA" id="ARBA00023146"/>
    </source>
</evidence>
<dbReference type="Pfam" id="PF17759">
    <property type="entry name" value="tRNA_synthFbeta"/>
    <property type="match status" value="1"/>
</dbReference>
<keyword evidence="12 15" id="KW-0648">Protein biosynthesis</keyword>
<dbReference type="InterPro" id="IPR004532">
    <property type="entry name" value="Phe-tRNA-ligase_IIc_bsu_bact"/>
</dbReference>
<keyword evidence="5 16" id="KW-0820">tRNA-binding</keyword>
<dbReference type="SUPFAM" id="SSF46955">
    <property type="entry name" value="Putative DNA-binding domain"/>
    <property type="match status" value="1"/>
</dbReference>
<dbReference type="Proteomes" id="UP000501253">
    <property type="component" value="Chromosome"/>
</dbReference>
<feature type="binding site" evidence="15">
    <location>
        <position position="459"/>
    </location>
    <ligand>
        <name>Mg(2+)</name>
        <dbReference type="ChEBI" id="CHEBI:18420"/>
        <note>shared with alpha subunit</note>
    </ligand>
</feature>
<dbReference type="CDD" id="cd02796">
    <property type="entry name" value="tRNA_bind_bactPheRS"/>
    <property type="match status" value="1"/>
</dbReference>
<evidence type="ECO:0000313" key="21">
    <source>
        <dbReference type="Proteomes" id="UP000501253"/>
    </source>
</evidence>
<dbReference type="SMART" id="SM00873">
    <property type="entry name" value="B3_4"/>
    <property type="match status" value="1"/>
</dbReference>
<keyword evidence="6 15" id="KW-0436">Ligase</keyword>
<evidence type="ECO:0000256" key="4">
    <source>
        <dbReference type="ARBA" id="ARBA00022490"/>
    </source>
</evidence>
<reference evidence="20 21" key="1">
    <citation type="submission" date="2019-08" db="EMBL/GenBank/DDBJ databases">
        <title>Complete genome sequence of Thermosulfurimonas marina SU872T, an anaerobic thermophilic chemolithoautotrophic bacterium isolated from a shallow marine hydrothermal vent.</title>
        <authorList>
            <person name="Allioux M."/>
            <person name="Jebbar M."/>
            <person name="Slobodkina G."/>
            <person name="Slobodkin A."/>
            <person name="Moalic Y."/>
            <person name="Frolova A."/>
            <person name="Shao Z."/>
            <person name="Alain K."/>
        </authorList>
    </citation>
    <scope>NUCLEOTIDE SEQUENCE [LARGE SCALE GENOMIC DNA]</scope>
    <source>
        <strain evidence="20 21">SU872</strain>
    </source>
</reference>
<dbReference type="PROSITE" id="PS51483">
    <property type="entry name" value="B5"/>
    <property type="match status" value="1"/>
</dbReference>
<dbReference type="GO" id="GO:0000287">
    <property type="term" value="F:magnesium ion binding"/>
    <property type="evidence" value="ECO:0007669"/>
    <property type="project" value="UniProtKB-UniRule"/>
</dbReference>
<dbReference type="PROSITE" id="PS50886">
    <property type="entry name" value="TRBD"/>
    <property type="match status" value="1"/>
</dbReference>
<comment type="subcellular location">
    <subcellularLocation>
        <location evidence="1 15">Cytoplasm</location>
    </subcellularLocation>
</comment>
<dbReference type="Pfam" id="PF01588">
    <property type="entry name" value="tRNA_bind"/>
    <property type="match status" value="1"/>
</dbReference>
<gene>
    <name evidence="15" type="primary">pheT</name>
    <name evidence="20" type="ORF">FVE67_08355</name>
</gene>
<dbReference type="Gene3D" id="3.30.56.10">
    <property type="match status" value="2"/>
</dbReference>
<keyword evidence="8 15" id="KW-0547">Nucleotide-binding</keyword>
<feature type="binding site" evidence="15">
    <location>
        <position position="453"/>
    </location>
    <ligand>
        <name>Mg(2+)</name>
        <dbReference type="ChEBI" id="CHEBI:18420"/>
        <note>shared with alpha subunit</note>
    </ligand>
</feature>
<dbReference type="InterPro" id="IPR009061">
    <property type="entry name" value="DNA-bd_dom_put_sf"/>
</dbReference>
<dbReference type="GO" id="GO:0005524">
    <property type="term" value="F:ATP binding"/>
    <property type="evidence" value="ECO:0007669"/>
    <property type="project" value="UniProtKB-UniRule"/>
</dbReference>
<dbReference type="InterPro" id="IPR005147">
    <property type="entry name" value="tRNA_synthase_B5-dom"/>
</dbReference>
<dbReference type="InterPro" id="IPR036690">
    <property type="entry name" value="Fdx_antiC-bd_sf"/>
</dbReference>
<evidence type="ECO:0000256" key="6">
    <source>
        <dbReference type="ARBA" id="ARBA00022598"/>
    </source>
</evidence>
<evidence type="ECO:0000256" key="16">
    <source>
        <dbReference type="PROSITE-ProRule" id="PRU00209"/>
    </source>
</evidence>
<dbReference type="EMBL" id="CP042909">
    <property type="protein sequence ID" value="QJA06798.1"/>
    <property type="molecule type" value="Genomic_DNA"/>
</dbReference>
<dbReference type="GO" id="GO:0000049">
    <property type="term" value="F:tRNA binding"/>
    <property type="evidence" value="ECO:0007669"/>
    <property type="project" value="UniProtKB-UniRule"/>
</dbReference>
<comment type="catalytic activity">
    <reaction evidence="14 15">
        <text>tRNA(Phe) + L-phenylalanine + ATP = L-phenylalanyl-tRNA(Phe) + AMP + diphosphate + H(+)</text>
        <dbReference type="Rhea" id="RHEA:19413"/>
        <dbReference type="Rhea" id="RHEA-COMP:9668"/>
        <dbReference type="Rhea" id="RHEA-COMP:9699"/>
        <dbReference type="ChEBI" id="CHEBI:15378"/>
        <dbReference type="ChEBI" id="CHEBI:30616"/>
        <dbReference type="ChEBI" id="CHEBI:33019"/>
        <dbReference type="ChEBI" id="CHEBI:58095"/>
        <dbReference type="ChEBI" id="CHEBI:78442"/>
        <dbReference type="ChEBI" id="CHEBI:78531"/>
        <dbReference type="ChEBI" id="CHEBI:456215"/>
        <dbReference type="EC" id="6.1.1.20"/>
    </reaction>
</comment>
<dbReference type="Pfam" id="PF03484">
    <property type="entry name" value="B5"/>
    <property type="match status" value="1"/>
</dbReference>
<dbReference type="Gene3D" id="3.30.930.10">
    <property type="entry name" value="Bira Bifunctional Protein, Domain 2"/>
    <property type="match status" value="1"/>
</dbReference>
<comment type="similarity">
    <text evidence="2 15">Belongs to the phenylalanyl-tRNA synthetase beta subunit family. Type 1 subfamily.</text>
</comment>
<keyword evidence="4 15" id="KW-0963">Cytoplasm</keyword>
<dbReference type="AlphaFoldDB" id="A0A6H1WUD4"/>
<evidence type="ECO:0000256" key="2">
    <source>
        <dbReference type="ARBA" id="ARBA00008653"/>
    </source>
</evidence>
<dbReference type="SUPFAM" id="SSF54991">
    <property type="entry name" value="Anticodon-binding domain of PheRS"/>
    <property type="match status" value="1"/>
</dbReference>
<evidence type="ECO:0000259" key="19">
    <source>
        <dbReference type="PROSITE" id="PS51483"/>
    </source>
</evidence>
<feature type="binding site" evidence="15">
    <location>
        <position position="462"/>
    </location>
    <ligand>
        <name>Mg(2+)</name>
        <dbReference type="ChEBI" id="CHEBI:18420"/>
        <note>shared with alpha subunit</note>
    </ligand>
</feature>
<dbReference type="PANTHER" id="PTHR10947">
    <property type="entry name" value="PHENYLALANYL-TRNA SYNTHETASE BETA CHAIN AND LEUCINE-RICH REPEAT-CONTAINING PROTEIN 47"/>
    <property type="match status" value="1"/>
</dbReference>
<dbReference type="InterPro" id="IPR045864">
    <property type="entry name" value="aa-tRNA-synth_II/BPL/LPL"/>
</dbReference>
<feature type="domain" description="FDX-ACB" evidence="18">
    <location>
        <begin position="705"/>
        <end position="798"/>
    </location>
</feature>
<keyword evidence="10 15" id="KW-0460">Magnesium</keyword>
<dbReference type="GO" id="GO:0006432">
    <property type="term" value="P:phenylalanyl-tRNA aminoacylation"/>
    <property type="evidence" value="ECO:0007669"/>
    <property type="project" value="UniProtKB-UniRule"/>
</dbReference>
<keyword evidence="13 15" id="KW-0030">Aminoacyl-tRNA synthetase</keyword>
<sequence length="798" mass="88814">MRVPVSWLKELVETELSAEELAERLTLGGLEVEGVEEAYQALGPVVAAEILEVKAHPEADRLAVCELSDGKRRYTVVSGAPGLKPGLKVALALPGAVTFSGAKVQETRLRGVPSEGLLLSPYEAGVSEEKNRLLILPPEAEPGFPFHEALGLSEPVLEVAVTPNRGDCLSILGVAREVSALTGAPLKFPEIPAFPEGDLREYLECAIEDEEGCFRYAGRLLEGLSVGESPFWMAQRLWMCGLRPLNNLVDVTNYVMLELGQPLHAFDYERIRGKRILVRAAREGEGLRTLDGQWRELPTGTLVIADAEGPVAVAGVMGGEESGVREETRRVFLESAWFNPVRIRRSARSLRLSTESSYRFERGVDPEGVPRALDRAAALLVEVAGGRILPGKIDLYPRPWKAPEIRLRRTKLISYLRWERPFSEAGAYLKRLGGEVQVGEEELLFRPPSHRGDLVLEEDLIEEVARLYGYDRLPVTLPVGELSARPLEREDRVLSRVREALTALGFYEVINYSFIDPRALEVLELPEGDPRLRPLRLANPLSETQSVMRTTLLPGLLETARFNFFREVGRLRIFEVGRVFFPGEGELPEERLHLGLLVLGLFEPPFWGGRGRPADIYDLKGVLETLFESLGLSGLTLKPQSREVFLRRGLSFRLLAGEQEIGYAGEVKNYLRAQYELPAPLLVAEMDLTACLALPELPRRYQGLPRFPATSRDLSLVLREEVPAGEVLQFLTGLDIPYLEKVEVVDVYRGEPLAAGEKSVTIRFVYRAPERTLTDEEVNALQEEVAAKVLSAFGGRRR</sequence>
<dbReference type="SUPFAM" id="SSF50249">
    <property type="entry name" value="Nucleic acid-binding proteins"/>
    <property type="match status" value="1"/>
</dbReference>
<evidence type="ECO:0000256" key="14">
    <source>
        <dbReference type="ARBA" id="ARBA00049255"/>
    </source>
</evidence>
<keyword evidence="7 15" id="KW-0479">Metal-binding</keyword>
<evidence type="ECO:0000256" key="5">
    <source>
        <dbReference type="ARBA" id="ARBA00022555"/>
    </source>
</evidence>
<evidence type="ECO:0000256" key="7">
    <source>
        <dbReference type="ARBA" id="ARBA00022723"/>
    </source>
</evidence>
<dbReference type="InterPro" id="IPR045060">
    <property type="entry name" value="Phe-tRNA-ligase_IIc_bsu"/>
</dbReference>